<dbReference type="STRING" id="1566387.QV13_24400"/>
<dbReference type="GO" id="GO:0006974">
    <property type="term" value="P:DNA damage response"/>
    <property type="evidence" value="ECO:0007669"/>
    <property type="project" value="TreeGrafter"/>
</dbReference>
<dbReference type="Pfam" id="PF04393">
    <property type="entry name" value="DUF535"/>
    <property type="match status" value="1"/>
</dbReference>
<evidence type="ECO:0000313" key="1">
    <source>
        <dbReference type="EMBL" id="OCX13713.1"/>
    </source>
</evidence>
<gene>
    <name evidence="1" type="ORF">QV13_24400</name>
</gene>
<name>A0A1C2DG82_9HYPH</name>
<accession>A0A1C2DG82</accession>
<reference evidence="1 2" key="1">
    <citation type="submission" date="2016-08" db="EMBL/GenBank/DDBJ databases">
        <title>Whole genome sequence of Mesorhizobium sp. strain UASWS1009 isolated from industrial sewage.</title>
        <authorList>
            <person name="Crovadore J."/>
            <person name="Calmin G."/>
            <person name="Chablais R."/>
            <person name="Cochard B."/>
            <person name="Lefort F."/>
        </authorList>
    </citation>
    <scope>NUCLEOTIDE SEQUENCE [LARGE SCALE GENOMIC DNA]</scope>
    <source>
        <strain evidence="1 2">UASWS1009</strain>
    </source>
</reference>
<dbReference type="Proteomes" id="UP000094412">
    <property type="component" value="Unassembled WGS sequence"/>
</dbReference>
<protein>
    <recommendedName>
        <fullName evidence="3">DUF535 domain-containing protein</fullName>
    </recommendedName>
</protein>
<sequence length="272" mass="30382">MYRREIAKLSDVFGAEPFAAILDRYPGILDKPVRPYLLYGLKWQNRAPAVIDHYQAAARLLTNEAFVESHIDGVRLLTLPTDAGEVSVDLAGQGGLYREAEWRLVLCVDARPVMEMGLAIVNERNLKLDGSADVLWIGVLKTALAGTHGLDDARALTKAMEGLRPKSLLLLVAQALAKALNLGGLFGVSNKGHVFAGDYSLRRRIKADYDSFWLECSGENVRPTLFALPLVKAQRDPSEYKPNKRAQVRRRQQLELDIEKLVREAIEPLLRR</sequence>
<dbReference type="PANTHER" id="PTHR38785">
    <property type="entry name" value="HOMOLOG OF VIRK"/>
    <property type="match status" value="1"/>
</dbReference>
<dbReference type="AlphaFoldDB" id="A0A1C2DG82"/>
<proteinExistence type="predicted"/>
<evidence type="ECO:0000313" key="2">
    <source>
        <dbReference type="Proteomes" id="UP000094412"/>
    </source>
</evidence>
<organism evidence="1 2">
    <name type="scientific">Mesorhizobium hungaricum</name>
    <dbReference type="NCBI Taxonomy" id="1566387"/>
    <lineage>
        <taxon>Bacteria</taxon>
        <taxon>Pseudomonadati</taxon>
        <taxon>Pseudomonadota</taxon>
        <taxon>Alphaproteobacteria</taxon>
        <taxon>Hyphomicrobiales</taxon>
        <taxon>Phyllobacteriaceae</taxon>
        <taxon>Mesorhizobium</taxon>
    </lineage>
</organism>
<comment type="caution">
    <text evidence="1">The sequence shown here is derived from an EMBL/GenBank/DDBJ whole genome shotgun (WGS) entry which is preliminary data.</text>
</comment>
<keyword evidence="2" id="KW-1185">Reference proteome</keyword>
<evidence type="ECO:0008006" key="3">
    <source>
        <dbReference type="Google" id="ProtNLM"/>
    </source>
</evidence>
<dbReference type="PANTHER" id="PTHR38785:SF1">
    <property type="entry name" value="HOMOLOG OF VIRK"/>
    <property type="match status" value="1"/>
</dbReference>
<dbReference type="InterPro" id="IPR007488">
    <property type="entry name" value="DUF535"/>
</dbReference>
<dbReference type="EMBL" id="MDEO01000036">
    <property type="protein sequence ID" value="OCX13713.1"/>
    <property type="molecule type" value="Genomic_DNA"/>
</dbReference>